<name>A0A098AWH5_DESHA</name>
<protein>
    <recommendedName>
        <fullName evidence="2">Helix-turn-helix domain-containing protein</fullName>
    </recommendedName>
</protein>
<organism evidence="1">
    <name type="scientific">Desulfitobacterium hafniense</name>
    <name type="common">Desulfitobacterium frappieri</name>
    <dbReference type="NCBI Taxonomy" id="49338"/>
    <lineage>
        <taxon>Bacteria</taxon>
        <taxon>Bacillati</taxon>
        <taxon>Bacillota</taxon>
        <taxon>Clostridia</taxon>
        <taxon>Eubacteriales</taxon>
        <taxon>Desulfitobacteriaceae</taxon>
        <taxon>Desulfitobacterium</taxon>
    </lineage>
</organism>
<gene>
    <name evidence="1" type="ORF">DPCES_0084</name>
</gene>
<accession>A0A098AWH5</accession>
<dbReference type="RefSeq" id="WP_208925100.1">
    <property type="nucleotide sequence ID" value="NZ_LK996017.1"/>
</dbReference>
<evidence type="ECO:0008006" key="2">
    <source>
        <dbReference type="Google" id="ProtNLM"/>
    </source>
</evidence>
<dbReference type="PATRIC" id="fig|49338.4.peg.90"/>
<dbReference type="AlphaFoldDB" id="A0A098AWH5"/>
<reference evidence="1" key="1">
    <citation type="submission" date="2014-07" db="EMBL/GenBank/DDBJ databases">
        <authorList>
            <person name="Hornung V.Bastian."/>
        </authorList>
    </citation>
    <scope>NUCLEOTIDE SEQUENCE</scope>
    <source>
        <strain evidence="1">PCE-S</strain>
    </source>
</reference>
<sequence length="184" mass="22221">MSDYSFLINRYPEFVTKDQFYRICHISKKTALYYLENGVIPCIDSGKKTRRYKIAIKDIVLFLEDRDKNPEKYYLPNHFNNPFLPSEIRQYKAKPRYDSYKYVYKLKSIKEVKDYQKYIEQQFADYPDMMTSLQIQQITGHSKSTIVSWCKSGKVRYIKHHNAYLLQKKSVITYLFNRELENNN</sequence>
<dbReference type="EMBL" id="LK996017">
    <property type="protein sequence ID" value="CDW99971.1"/>
    <property type="molecule type" value="Genomic_DNA"/>
</dbReference>
<evidence type="ECO:0000313" key="1">
    <source>
        <dbReference type="EMBL" id="CDW99971.1"/>
    </source>
</evidence>
<proteinExistence type="predicted"/>